<evidence type="ECO:0000256" key="1">
    <source>
        <dbReference type="SAM" id="Coils"/>
    </source>
</evidence>
<dbReference type="PANTHER" id="PTHR24362:SF309">
    <property type="entry name" value="PROTEIN KINASE DOMAIN-CONTAINING PROTEIN"/>
    <property type="match status" value="1"/>
</dbReference>
<evidence type="ECO:0000259" key="3">
    <source>
        <dbReference type="PROSITE" id="PS50011"/>
    </source>
</evidence>
<dbReference type="InterPro" id="IPR000719">
    <property type="entry name" value="Prot_kinase_dom"/>
</dbReference>
<feature type="region of interest" description="Disordered" evidence="2">
    <location>
        <begin position="50"/>
        <end position="69"/>
    </location>
</feature>
<dbReference type="Proteomes" id="UP000285301">
    <property type="component" value="Unassembled WGS sequence"/>
</dbReference>
<keyword evidence="7" id="KW-1185">Reference proteome</keyword>
<dbReference type="PROSITE" id="PS50011">
    <property type="entry name" value="PROTEIN_KINASE_DOM"/>
    <property type="match status" value="1"/>
</dbReference>
<evidence type="ECO:0000313" key="4">
    <source>
        <dbReference type="EMBL" id="RWS08470.1"/>
    </source>
</evidence>
<dbReference type="SMART" id="SM00220">
    <property type="entry name" value="S_TKc"/>
    <property type="match status" value="1"/>
</dbReference>
<gene>
    <name evidence="6" type="ORF">B4U79_17333</name>
    <name evidence="5" type="ORF">B4U79_17766</name>
    <name evidence="4" type="ORF">B4U79_17767</name>
</gene>
<dbReference type="STRING" id="1965070.A0A3S3NYM6"/>
<feature type="domain" description="Protein kinase" evidence="3">
    <location>
        <begin position="335"/>
        <end position="597"/>
    </location>
</feature>
<comment type="caution">
    <text evidence="5">The sequence shown here is derived from an EMBL/GenBank/DDBJ whole genome shotgun (WGS) entry which is preliminary data.</text>
</comment>
<reference evidence="5 7" key="1">
    <citation type="journal article" date="2018" name="Gigascience">
        <title>Genomes of trombidid mites reveal novel predicted allergens and laterally-transferred genes associated with secondary metabolism.</title>
        <authorList>
            <person name="Dong X."/>
            <person name="Chaisiri K."/>
            <person name="Xia D."/>
            <person name="Armstrong S.D."/>
            <person name="Fang Y."/>
            <person name="Donnelly M.J."/>
            <person name="Kadowaki T."/>
            <person name="McGarry J.W."/>
            <person name="Darby A.C."/>
            <person name="Makepeace B.L."/>
        </authorList>
    </citation>
    <scope>NUCLEOTIDE SEQUENCE [LARGE SCALE GENOMIC DNA]</scope>
    <source>
        <strain evidence="5">UoL-WK</strain>
    </source>
</reference>
<dbReference type="EMBL" id="NCKU01002954">
    <property type="protein sequence ID" value="RWS08470.1"/>
    <property type="molecule type" value="Genomic_DNA"/>
</dbReference>
<organism evidence="5 7">
    <name type="scientific">Dinothrombium tinctorium</name>
    <dbReference type="NCBI Taxonomy" id="1965070"/>
    <lineage>
        <taxon>Eukaryota</taxon>
        <taxon>Metazoa</taxon>
        <taxon>Ecdysozoa</taxon>
        <taxon>Arthropoda</taxon>
        <taxon>Chelicerata</taxon>
        <taxon>Arachnida</taxon>
        <taxon>Acari</taxon>
        <taxon>Acariformes</taxon>
        <taxon>Trombidiformes</taxon>
        <taxon>Prostigmata</taxon>
        <taxon>Anystina</taxon>
        <taxon>Parasitengona</taxon>
        <taxon>Trombidioidea</taxon>
        <taxon>Trombidiidae</taxon>
        <taxon>Dinothrombium</taxon>
    </lineage>
</organism>
<evidence type="ECO:0000313" key="6">
    <source>
        <dbReference type="EMBL" id="RWS13821.1"/>
    </source>
</evidence>
<dbReference type="EMBL" id="NCKU01000873">
    <property type="protein sequence ID" value="RWS13821.1"/>
    <property type="molecule type" value="Genomic_DNA"/>
</dbReference>
<dbReference type="GO" id="GO:0004672">
    <property type="term" value="F:protein kinase activity"/>
    <property type="evidence" value="ECO:0007669"/>
    <property type="project" value="InterPro"/>
</dbReference>
<evidence type="ECO:0000256" key="2">
    <source>
        <dbReference type="SAM" id="MobiDB-lite"/>
    </source>
</evidence>
<name>A0A3S3NYM6_9ACAR</name>
<dbReference type="Gene3D" id="1.10.510.10">
    <property type="entry name" value="Transferase(Phosphotransferase) domain 1"/>
    <property type="match status" value="1"/>
</dbReference>
<keyword evidence="5" id="KW-0418">Kinase</keyword>
<dbReference type="EMBL" id="NCKU01002949">
    <property type="protein sequence ID" value="RWS08483.1"/>
    <property type="molecule type" value="Genomic_DNA"/>
</dbReference>
<keyword evidence="5" id="KW-0808">Transferase</keyword>
<dbReference type="OrthoDB" id="193931at2759"/>
<proteinExistence type="predicted"/>
<feature type="coiled-coil region" evidence="1">
    <location>
        <begin position="94"/>
        <end position="270"/>
    </location>
</feature>
<dbReference type="SUPFAM" id="SSF56112">
    <property type="entry name" value="Protein kinase-like (PK-like)"/>
    <property type="match status" value="1"/>
</dbReference>
<accession>A0A3S3NYM6</accession>
<evidence type="ECO:0000313" key="7">
    <source>
        <dbReference type="Proteomes" id="UP000285301"/>
    </source>
</evidence>
<evidence type="ECO:0000313" key="5">
    <source>
        <dbReference type="EMBL" id="RWS08483.1"/>
    </source>
</evidence>
<dbReference type="GO" id="GO:0005524">
    <property type="term" value="F:ATP binding"/>
    <property type="evidence" value="ECO:0007669"/>
    <property type="project" value="InterPro"/>
</dbReference>
<dbReference type="AlphaFoldDB" id="A0A3S3NYM6"/>
<dbReference type="Pfam" id="PF00069">
    <property type="entry name" value="Pkinase"/>
    <property type="match status" value="1"/>
</dbReference>
<sequence length="601" mass="70695">MQESKEGLEQRSNSSKDLQVPKARKESVWNRLKKSFRNAFIQARNWFRRRPRSSSKSMKSKEAEREQTLSQKALAKRLPLVEVGTIKLNPAHNVEVINRQIGNLYKEEQKIERELEHVISILAEMQRLHQNTIQEEEKIKQKMKDAYVVRDNLLRLKIIEAEEEKKKLENEWLTERQTIIDEKTVDIKKCEALSSGLKRLEFEIKNLKEETNKESDNYKMEIEKFEEQVKKRRKNDFHDLHKYKEMKNKLEEMLKERRVVRQALEELKSEDTFAESKNLSLTSERCSSHLSDSDKVMNDLDYKKNMRDAVTQINQLNGFKEIANEESINDIEGYAVTGSVVGKTDYSLIYTTKCHTFGNEHQELYTKIIDLNELNDLVQKNFKQTTSKIIRFLIKNPFRNIVEIHDIFLVANRKIFIIEEPLKRDLNEILKNDGPFNERMIRSIAETVANAINYLHNIGIAHQNINPSNVYKNANGVLKLTDFEYATIYWDAEKDEIKLEKEQRNRKGIFVAPEITRGYEHDPTKVDIYSFGMLLSFMAIETFSSENSEFLSKQFHSANILMHKNFSEIAQNLINECIFIDPQKRPNIRDIVVHPWFADSL</sequence>
<protein>
    <submittedName>
        <fullName evidence="5">Testis-specific serine/threonine-protein kinase 3-like protein</fullName>
    </submittedName>
</protein>
<dbReference type="PANTHER" id="PTHR24362">
    <property type="entry name" value="SERINE/THREONINE-PROTEIN KINASE NEK"/>
    <property type="match status" value="1"/>
</dbReference>
<keyword evidence="1" id="KW-0175">Coiled coil</keyword>
<dbReference type="InterPro" id="IPR011009">
    <property type="entry name" value="Kinase-like_dom_sf"/>
</dbReference>
<feature type="region of interest" description="Disordered" evidence="2">
    <location>
        <begin position="1"/>
        <end position="26"/>
    </location>
</feature>
<reference evidence="5" key="2">
    <citation type="submission" date="2018-11" db="EMBL/GenBank/DDBJ databases">
        <title>Trombidioid mite genomics.</title>
        <authorList>
            <person name="Dong X."/>
        </authorList>
    </citation>
    <scope>NUCLEOTIDE SEQUENCE</scope>
    <source>
        <strain evidence="5">UoL-WK</strain>
    </source>
</reference>